<evidence type="ECO:0000256" key="6">
    <source>
        <dbReference type="ARBA" id="ARBA00034115"/>
    </source>
</evidence>
<proteinExistence type="inferred from homology"/>
<dbReference type="PRINTS" id="PR01182">
    <property type="entry name" value="ORNDCRBXLASE"/>
</dbReference>
<evidence type="ECO:0000259" key="13">
    <source>
        <dbReference type="Pfam" id="PF00278"/>
    </source>
</evidence>
<dbReference type="AlphaFoldDB" id="A0A9Q0RJ36"/>
<dbReference type="PANTHER" id="PTHR11482:SF6">
    <property type="entry name" value="ORNITHINE DECARBOXYLASE 1-RELATED"/>
    <property type="match status" value="1"/>
</dbReference>
<dbReference type="Proteomes" id="UP001142055">
    <property type="component" value="Chromosome 3"/>
</dbReference>
<comment type="function">
    <text evidence="8">Catalyzes the first and rate-limiting step of polyamine biosynthesis that converts ornithine into putrescine, which is the precursor for the polyamines, spermidine and spermine. Polyamines are essential for cell proliferation and are implicated in cellular processes, ranging from DNA replication to apoptosis.</text>
</comment>
<dbReference type="PANTHER" id="PTHR11482">
    <property type="entry name" value="ARGININE/DIAMINOPIMELATE/ORNITHINE DECARBOXYLASE"/>
    <property type="match status" value="1"/>
</dbReference>
<feature type="domain" description="Orn/DAP/Arg decarboxylase 2 C-terminal" evidence="13">
    <location>
        <begin position="35"/>
        <end position="381"/>
    </location>
</feature>
<dbReference type="GO" id="GO:0004586">
    <property type="term" value="F:ornithine decarboxylase activity"/>
    <property type="evidence" value="ECO:0007669"/>
    <property type="project" value="UniProtKB-EC"/>
</dbReference>
<feature type="domain" description="Orn/DAP/Arg decarboxylase 2 N-terminal" evidence="14">
    <location>
        <begin position="39"/>
        <end position="280"/>
    </location>
</feature>
<dbReference type="Gene3D" id="3.20.20.10">
    <property type="entry name" value="Alanine racemase"/>
    <property type="match status" value="1"/>
</dbReference>
<evidence type="ECO:0000256" key="3">
    <source>
        <dbReference type="ARBA" id="ARBA00022898"/>
    </source>
</evidence>
<evidence type="ECO:0000313" key="16">
    <source>
        <dbReference type="Proteomes" id="UP001142055"/>
    </source>
</evidence>
<comment type="subunit">
    <text evidence="9">Homodimer. Only the dimer is catalytically active, as the active sites are constructed of residues from both monomers.</text>
</comment>
<protein>
    <recommendedName>
        <fullName evidence="7">ornithine decarboxylase</fullName>
        <ecNumber evidence="7">4.1.1.17</ecNumber>
    </recommendedName>
</protein>
<dbReference type="InterPro" id="IPR022643">
    <property type="entry name" value="De-COase2_C"/>
</dbReference>
<dbReference type="PROSITE" id="PS00879">
    <property type="entry name" value="ODR_DC_2_2"/>
    <property type="match status" value="1"/>
</dbReference>
<evidence type="ECO:0000256" key="9">
    <source>
        <dbReference type="ARBA" id="ARBA00046672"/>
    </source>
</evidence>
<keyword evidence="4" id="KW-0620">Polyamine biosynthesis</keyword>
<dbReference type="InterPro" id="IPR029066">
    <property type="entry name" value="PLP-binding_barrel"/>
</dbReference>
<dbReference type="OMA" id="AYCRSMA"/>
<evidence type="ECO:0000256" key="2">
    <source>
        <dbReference type="ARBA" id="ARBA00008872"/>
    </source>
</evidence>
<evidence type="ECO:0000256" key="10">
    <source>
        <dbReference type="ARBA" id="ARBA00049127"/>
    </source>
</evidence>
<dbReference type="SUPFAM" id="SSF50621">
    <property type="entry name" value="Alanine racemase C-terminal domain-like"/>
    <property type="match status" value="1"/>
</dbReference>
<dbReference type="InterPro" id="IPR022653">
    <property type="entry name" value="De-COase2_pyr-phos_BS"/>
</dbReference>
<accession>A0A9Q0RJ36</accession>
<gene>
    <name evidence="15" type="ORF">RDWZM_008710</name>
</gene>
<dbReference type="Gene3D" id="2.40.37.10">
    <property type="entry name" value="Lyase, Ornithine Decarboxylase, Chain A, domain 1"/>
    <property type="match status" value="1"/>
</dbReference>
<name>A0A9Q0RJ36_BLOTA</name>
<evidence type="ECO:0000256" key="1">
    <source>
        <dbReference type="ARBA" id="ARBA00001933"/>
    </source>
</evidence>
<evidence type="ECO:0000259" key="14">
    <source>
        <dbReference type="Pfam" id="PF02784"/>
    </source>
</evidence>
<dbReference type="PROSITE" id="PS00878">
    <property type="entry name" value="ODR_DC_2_1"/>
    <property type="match status" value="1"/>
</dbReference>
<evidence type="ECO:0000256" key="4">
    <source>
        <dbReference type="ARBA" id="ARBA00023115"/>
    </source>
</evidence>
<evidence type="ECO:0000256" key="11">
    <source>
        <dbReference type="PIRSR" id="PIRSR600183-50"/>
    </source>
</evidence>
<dbReference type="Pfam" id="PF02784">
    <property type="entry name" value="Orn_Arg_deC_N"/>
    <property type="match status" value="1"/>
</dbReference>
<dbReference type="InterPro" id="IPR002433">
    <property type="entry name" value="Orn_de-COase"/>
</dbReference>
<keyword evidence="3 11" id="KW-0663">Pyridoxal phosphate</keyword>
<evidence type="ECO:0000313" key="15">
    <source>
        <dbReference type="EMBL" id="KAJ6217553.1"/>
    </source>
</evidence>
<dbReference type="SUPFAM" id="SSF51419">
    <property type="entry name" value="PLP-binding barrel"/>
    <property type="match status" value="1"/>
</dbReference>
<organism evidence="15 16">
    <name type="scientific">Blomia tropicalis</name>
    <name type="common">Mite</name>
    <dbReference type="NCBI Taxonomy" id="40697"/>
    <lineage>
        <taxon>Eukaryota</taxon>
        <taxon>Metazoa</taxon>
        <taxon>Ecdysozoa</taxon>
        <taxon>Arthropoda</taxon>
        <taxon>Chelicerata</taxon>
        <taxon>Arachnida</taxon>
        <taxon>Acari</taxon>
        <taxon>Acariformes</taxon>
        <taxon>Sarcoptiformes</taxon>
        <taxon>Astigmata</taxon>
        <taxon>Glycyphagoidea</taxon>
        <taxon>Echimyopodidae</taxon>
        <taxon>Blomia</taxon>
    </lineage>
</organism>
<dbReference type="GO" id="GO:0033387">
    <property type="term" value="P:putrescine biosynthetic process from arginine, via ornithine"/>
    <property type="evidence" value="ECO:0007669"/>
    <property type="project" value="TreeGrafter"/>
</dbReference>
<dbReference type="CDD" id="cd00622">
    <property type="entry name" value="PLPDE_III_ODC"/>
    <property type="match status" value="1"/>
</dbReference>
<comment type="pathway">
    <text evidence="6">Amine and polyamine biosynthesis; putrescine biosynthesis via L-ornithine pathway; putrescine from L-ornithine: step 1/1.</text>
</comment>
<keyword evidence="5" id="KW-0456">Lyase</keyword>
<comment type="cofactor">
    <cofactor evidence="1 11">
        <name>pyridoxal 5'-phosphate</name>
        <dbReference type="ChEBI" id="CHEBI:597326"/>
    </cofactor>
</comment>
<dbReference type="InterPro" id="IPR009006">
    <property type="entry name" value="Ala_racemase/Decarboxylase_C"/>
</dbReference>
<keyword evidence="16" id="KW-1185">Reference proteome</keyword>
<sequence>MKFTVLEKLFNQNPSLDDIIRDTISKKKNEDAFFVCDVNDILRKHKNWILRLPRVRPFYAVKCNSSPIVLDILSSLGIGFDCASKTEIDTMLELGVSPSDIIYANPCKTKSFISHAASMGVDYMTFDNELELYKVRQVHPNAKMVIRIRVDDSHSVCRLGLKFGADLNRVPFLLQVAKKIGVNIVGCSFHVGSGCEHTDAYKNAIADAKYVFELAEKLGFNMTLLDIGGGFPGTTQSKINFEDTAKVINESLDIHFPEYDSNGNKSKVEIIAEPGRYYVASAFTLVTNIIAKRIVPLDDENNTLASMYYLNDGVYGSFNCIIFDHVTVSPTPFPMNGDFDDRQFRLSTIWGPTCDSMDCIAQNVVLPEMNIGEWVIFREMGAYTMAAGSSFNGFHPPATKYYLPTYTVEILQSLKNWSRLYRLFEESEDEDFIEEDDSLLDTFCSDQIVDNYIHVH</sequence>
<feature type="modified residue" description="N6-(pyridoxal phosphate)lysine" evidence="11">
    <location>
        <position position="62"/>
    </location>
</feature>
<dbReference type="InterPro" id="IPR022644">
    <property type="entry name" value="De-COase2_N"/>
</dbReference>
<evidence type="ECO:0000256" key="12">
    <source>
        <dbReference type="RuleBase" id="RU003737"/>
    </source>
</evidence>
<reference evidence="15" key="1">
    <citation type="submission" date="2022-12" db="EMBL/GenBank/DDBJ databases">
        <title>Genome assemblies of Blomia tropicalis.</title>
        <authorList>
            <person name="Cui Y."/>
        </authorList>
    </citation>
    <scope>NUCLEOTIDE SEQUENCE</scope>
    <source>
        <tissue evidence="15">Adult mites</tissue>
    </source>
</reference>
<dbReference type="FunFam" id="3.20.20.10:FF:000005">
    <property type="entry name" value="Ornithine decarboxylase"/>
    <property type="match status" value="1"/>
</dbReference>
<evidence type="ECO:0000256" key="8">
    <source>
        <dbReference type="ARBA" id="ARBA00037173"/>
    </source>
</evidence>
<dbReference type="OrthoDB" id="5034579at2759"/>
<dbReference type="GO" id="GO:0005737">
    <property type="term" value="C:cytoplasm"/>
    <property type="evidence" value="ECO:0007669"/>
    <property type="project" value="TreeGrafter"/>
</dbReference>
<comment type="similarity">
    <text evidence="2 12">Belongs to the Orn/Lys/Arg decarboxylase class-II family.</text>
</comment>
<comment type="catalytic activity">
    <reaction evidence="10">
        <text>L-ornithine + H(+) = putrescine + CO2</text>
        <dbReference type="Rhea" id="RHEA:22964"/>
        <dbReference type="ChEBI" id="CHEBI:15378"/>
        <dbReference type="ChEBI" id="CHEBI:16526"/>
        <dbReference type="ChEBI" id="CHEBI:46911"/>
        <dbReference type="ChEBI" id="CHEBI:326268"/>
        <dbReference type="EC" id="4.1.1.17"/>
    </reaction>
</comment>
<feature type="active site" description="Proton donor" evidence="11">
    <location>
        <position position="354"/>
    </location>
</feature>
<comment type="caution">
    <text evidence="15">The sequence shown here is derived from an EMBL/GenBank/DDBJ whole genome shotgun (WGS) entry which is preliminary data.</text>
</comment>
<dbReference type="EC" id="4.1.1.17" evidence="7"/>
<evidence type="ECO:0000256" key="7">
    <source>
        <dbReference type="ARBA" id="ARBA00034138"/>
    </source>
</evidence>
<dbReference type="PRINTS" id="PR01179">
    <property type="entry name" value="ODADCRBXLASE"/>
</dbReference>
<dbReference type="InterPro" id="IPR022657">
    <property type="entry name" value="De-COase2_CS"/>
</dbReference>
<dbReference type="EMBL" id="JAPWDV010000003">
    <property type="protein sequence ID" value="KAJ6217553.1"/>
    <property type="molecule type" value="Genomic_DNA"/>
</dbReference>
<dbReference type="InterPro" id="IPR000183">
    <property type="entry name" value="Orn/DAP/Arg_de-COase"/>
</dbReference>
<evidence type="ECO:0000256" key="5">
    <source>
        <dbReference type="ARBA" id="ARBA00023239"/>
    </source>
</evidence>
<dbReference type="Pfam" id="PF00278">
    <property type="entry name" value="Orn_DAP_Arg_deC"/>
    <property type="match status" value="1"/>
</dbReference>